<dbReference type="SUPFAM" id="SSF54523">
    <property type="entry name" value="Pili subunits"/>
    <property type="match status" value="1"/>
</dbReference>
<accession>A0A9X1MMF8</accession>
<dbReference type="AlphaFoldDB" id="A0A9X1MMF8"/>
<organism evidence="3 4">
    <name type="scientific">Blastopirellula sediminis</name>
    <dbReference type="NCBI Taxonomy" id="2894196"/>
    <lineage>
        <taxon>Bacteria</taxon>
        <taxon>Pseudomonadati</taxon>
        <taxon>Planctomycetota</taxon>
        <taxon>Planctomycetia</taxon>
        <taxon>Pirellulales</taxon>
        <taxon>Pirellulaceae</taxon>
        <taxon>Blastopirellula</taxon>
    </lineage>
</organism>
<dbReference type="PANTHER" id="PTHR30093">
    <property type="entry name" value="GENERAL SECRETION PATHWAY PROTEIN G"/>
    <property type="match status" value="1"/>
</dbReference>
<feature type="transmembrane region" description="Helical" evidence="1">
    <location>
        <begin position="12"/>
        <end position="32"/>
    </location>
</feature>
<dbReference type="InterPro" id="IPR011453">
    <property type="entry name" value="DUF1559"/>
</dbReference>
<dbReference type="InterPro" id="IPR027558">
    <property type="entry name" value="Pre_pil_HX9DG_C"/>
</dbReference>
<keyword evidence="1" id="KW-1133">Transmembrane helix</keyword>
<keyword evidence="1" id="KW-0472">Membrane</keyword>
<gene>
    <name evidence="3" type="ORF">LOC68_10960</name>
</gene>
<evidence type="ECO:0000259" key="2">
    <source>
        <dbReference type="Pfam" id="PF07596"/>
    </source>
</evidence>
<dbReference type="EMBL" id="JAJKFT010000004">
    <property type="protein sequence ID" value="MCC9628920.1"/>
    <property type="molecule type" value="Genomic_DNA"/>
</dbReference>
<dbReference type="InterPro" id="IPR045584">
    <property type="entry name" value="Pilin-like"/>
</dbReference>
<reference evidence="3" key="1">
    <citation type="submission" date="2021-11" db="EMBL/GenBank/DDBJ databases">
        <title>Genome sequence.</title>
        <authorList>
            <person name="Sun Q."/>
        </authorList>
    </citation>
    <scope>NUCLEOTIDE SEQUENCE</scope>
    <source>
        <strain evidence="3">JC732</strain>
    </source>
</reference>
<dbReference type="PANTHER" id="PTHR30093:SF2">
    <property type="entry name" value="TYPE II SECRETION SYSTEM PROTEIN H"/>
    <property type="match status" value="1"/>
</dbReference>
<dbReference type="NCBIfam" id="TIGR02532">
    <property type="entry name" value="IV_pilin_GFxxxE"/>
    <property type="match status" value="1"/>
</dbReference>
<evidence type="ECO:0000313" key="3">
    <source>
        <dbReference type="EMBL" id="MCC9628920.1"/>
    </source>
</evidence>
<dbReference type="PROSITE" id="PS00409">
    <property type="entry name" value="PROKAR_NTER_METHYL"/>
    <property type="match status" value="1"/>
</dbReference>
<name>A0A9X1MMF8_9BACT</name>
<dbReference type="NCBIfam" id="TIGR04294">
    <property type="entry name" value="pre_pil_HX9DG"/>
    <property type="match status" value="1"/>
</dbReference>
<keyword evidence="4" id="KW-1185">Reference proteome</keyword>
<proteinExistence type="predicted"/>
<dbReference type="Pfam" id="PF07963">
    <property type="entry name" value="N_methyl"/>
    <property type="match status" value="1"/>
</dbReference>
<evidence type="ECO:0000313" key="4">
    <source>
        <dbReference type="Proteomes" id="UP001139103"/>
    </source>
</evidence>
<dbReference type="Gene3D" id="3.30.700.10">
    <property type="entry name" value="Glycoprotein, Type 4 Pilin"/>
    <property type="match status" value="1"/>
</dbReference>
<dbReference type="RefSeq" id="WP_230218433.1">
    <property type="nucleotide sequence ID" value="NZ_JAJKFT010000004.1"/>
</dbReference>
<evidence type="ECO:0000256" key="1">
    <source>
        <dbReference type="SAM" id="Phobius"/>
    </source>
</evidence>
<keyword evidence="1" id="KW-0812">Transmembrane</keyword>
<dbReference type="Proteomes" id="UP001139103">
    <property type="component" value="Unassembled WGS sequence"/>
</dbReference>
<protein>
    <submittedName>
        <fullName evidence="3">DUF1559 domain-containing protein</fullName>
    </submittedName>
</protein>
<feature type="domain" description="DUF1559" evidence="2">
    <location>
        <begin position="33"/>
        <end position="293"/>
    </location>
</feature>
<comment type="caution">
    <text evidence="3">The sequence shown here is derived from an EMBL/GenBank/DDBJ whole genome shotgun (WGS) entry which is preliminary data.</text>
</comment>
<sequence>MRTNHFRGFTLVELLVVIAIIGVLIGLLLPAVQQAREAARRMSCTNHLKQLALGLHNYHDTHGAFPIGETDLVAGYSAQNQGGWSWASMILPMIEQSAMYNSLDFRVHPIGNYSTAANIAATGTPLDAFNCPSDIKPETYDVNGETYATSSYMASWSAFDGSPCTESGTDVVVDLNRNNGMFVINKSRSFRDLIDGTSNTFAIGEVTYIEIVAPAGGSERQFILGNVSYSQGPQCIRVDNSWQSPTSHMRSTRRKLNGPAVGGYLHRAFHSQHPGGGNFAYADGSVHFIADTIYHTGHDFSSTLNWANVGIYQKLSAIADGEPLGEY</sequence>
<dbReference type="Pfam" id="PF07596">
    <property type="entry name" value="SBP_bac_10"/>
    <property type="match status" value="1"/>
</dbReference>
<dbReference type="InterPro" id="IPR012902">
    <property type="entry name" value="N_methyl_site"/>
</dbReference>